<name>A0AAV5FYK2_ELECO</name>
<dbReference type="PANTHER" id="PTHR31929">
    <property type="entry name" value="SAUR-LIKE AUXIN-RESPONSIVE PROTEIN FAMILY-RELATED"/>
    <property type="match status" value="1"/>
</dbReference>
<dbReference type="Proteomes" id="UP001054889">
    <property type="component" value="Unassembled WGS sequence"/>
</dbReference>
<organism evidence="2 3">
    <name type="scientific">Eleusine coracana subsp. coracana</name>
    <dbReference type="NCBI Taxonomy" id="191504"/>
    <lineage>
        <taxon>Eukaryota</taxon>
        <taxon>Viridiplantae</taxon>
        <taxon>Streptophyta</taxon>
        <taxon>Embryophyta</taxon>
        <taxon>Tracheophyta</taxon>
        <taxon>Spermatophyta</taxon>
        <taxon>Magnoliopsida</taxon>
        <taxon>Liliopsida</taxon>
        <taxon>Poales</taxon>
        <taxon>Poaceae</taxon>
        <taxon>PACMAD clade</taxon>
        <taxon>Chloridoideae</taxon>
        <taxon>Cynodonteae</taxon>
        <taxon>Eleusininae</taxon>
        <taxon>Eleusine</taxon>
    </lineage>
</organism>
<comment type="caution">
    <text evidence="2">The sequence shown here is derived from an EMBL/GenBank/DDBJ whole genome shotgun (WGS) entry which is preliminary data.</text>
</comment>
<evidence type="ECO:0000256" key="1">
    <source>
        <dbReference type="ARBA" id="ARBA00006974"/>
    </source>
</evidence>
<dbReference type="EMBL" id="BQKI01000098">
    <property type="protein sequence ID" value="GJN39787.1"/>
    <property type="molecule type" value="Genomic_DNA"/>
</dbReference>
<reference evidence="2" key="2">
    <citation type="submission" date="2021-12" db="EMBL/GenBank/DDBJ databases">
        <title>Resequencing data analysis of finger millet.</title>
        <authorList>
            <person name="Hatakeyama M."/>
            <person name="Aluri S."/>
            <person name="Balachadran M.T."/>
            <person name="Sivarajan S.R."/>
            <person name="Poveda L."/>
            <person name="Shimizu-Inatsugi R."/>
            <person name="Schlapbach R."/>
            <person name="Sreeman S.M."/>
            <person name="Shimizu K.K."/>
        </authorList>
    </citation>
    <scope>NUCLEOTIDE SEQUENCE</scope>
</reference>
<keyword evidence="3" id="KW-1185">Reference proteome</keyword>
<gene>
    <name evidence="2" type="primary">gb28929</name>
    <name evidence="2" type="ORF">PR202_gb28929</name>
</gene>
<sequence length="147" mass="16019">MLVVSYKYMRALALNSHHSSLLEFTALHSGKANTSNSSLLLINASIRVVIEIEMAGELGHLMTRLHLARSRSTTSASSAATGSDMPRGHMAFVIPTTCLSHATFITLLKRVEDEFSFDHRCGRLTIPCASEGDFANIVGGMDVHNHH</sequence>
<evidence type="ECO:0000313" key="2">
    <source>
        <dbReference type="EMBL" id="GJN39787.1"/>
    </source>
</evidence>
<reference evidence="2" key="1">
    <citation type="journal article" date="2018" name="DNA Res.">
        <title>Multiple hybrid de novo genome assembly of finger millet, an orphan allotetraploid crop.</title>
        <authorList>
            <person name="Hatakeyama M."/>
            <person name="Aluri S."/>
            <person name="Balachadran M.T."/>
            <person name="Sivarajan S.R."/>
            <person name="Patrignani A."/>
            <person name="Gruter S."/>
            <person name="Poveda L."/>
            <person name="Shimizu-Inatsugi R."/>
            <person name="Baeten J."/>
            <person name="Francoijs K.J."/>
            <person name="Nataraja K.N."/>
            <person name="Reddy Y.A.N."/>
            <person name="Phadnis S."/>
            <person name="Ravikumar R.L."/>
            <person name="Schlapbach R."/>
            <person name="Sreeman S.M."/>
            <person name="Shimizu K.K."/>
        </authorList>
    </citation>
    <scope>NUCLEOTIDE SEQUENCE</scope>
</reference>
<protein>
    <submittedName>
        <fullName evidence="2">Uncharacterized protein</fullName>
    </submittedName>
</protein>
<accession>A0AAV5FYK2</accession>
<dbReference type="GO" id="GO:0009733">
    <property type="term" value="P:response to auxin"/>
    <property type="evidence" value="ECO:0007669"/>
    <property type="project" value="InterPro"/>
</dbReference>
<evidence type="ECO:0000313" key="3">
    <source>
        <dbReference type="Proteomes" id="UP001054889"/>
    </source>
</evidence>
<comment type="similarity">
    <text evidence="1">Belongs to the ARG7 family.</text>
</comment>
<dbReference type="AlphaFoldDB" id="A0AAV5FYK2"/>
<proteinExistence type="inferred from homology"/>
<dbReference type="InterPro" id="IPR003676">
    <property type="entry name" value="SAUR_fam"/>
</dbReference>
<dbReference type="Pfam" id="PF02519">
    <property type="entry name" value="Auxin_inducible"/>
    <property type="match status" value="1"/>
</dbReference>